<sequence length="209" mass="23217">MLIIPTFLGVYTLLMTKTRGAIIGVLIGGVLLAALLYSIKKNNVKKTVLMILVSLAIVGCIGAVTVQSFHRSYDYERVLLLKSSYAMWEDHKLYGVGFRHWAREYPNYISPAAREPDLTIPHNVIASFFDETGIIGGFGFLLLVFGTLIILGRRIQQNPHNIYYQAAFWAFVALMCHGMVDTGITNRNALQSISAILGMAFASDNSRKL</sequence>
<feature type="transmembrane region" description="Helical" evidence="5">
    <location>
        <begin position="49"/>
        <end position="70"/>
    </location>
</feature>
<evidence type="ECO:0000256" key="3">
    <source>
        <dbReference type="ARBA" id="ARBA00022989"/>
    </source>
</evidence>
<feature type="domain" description="O-antigen ligase-related" evidence="6">
    <location>
        <begin position="6"/>
        <end position="141"/>
    </location>
</feature>
<name>A0A174CIK3_9FIRM</name>
<dbReference type="PANTHER" id="PTHR37422:SF13">
    <property type="entry name" value="LIPOPOLYSACCHARIDE BIOSYNTHESIS PROTEIN PA4999-RELATED"/>
    <property type="match status" value="1"/>
</dbReference>
<evidence type="ECO:0000256" key="5">
    <source>
        <dbReference type="SAM" id="Phobius"/>
    </source>
</evidence>
<feature type="transmembrane region" description="Helical" evidence="5">
    <location>
        <begin position="20"/>
        <end position="37"/>
    </location>
</feature>
<gene>
    <name evidence="7" type="ORF">ERS852385_02173</name>
</gene>
<feature type="transmembrane region" description="Helical" evidence="5">
    <location>
        <begin position="163"/>
        <end position="180"/>
    </location>
</feature>
<protein>
    <submittedName>
        <fullName evidence="7">Lipid A core-O-antigen ligase and related enzymes</fullName>
    </submittedName>
</protein>
<dbReference type="GO" id="GO:0016020">
    <property type="term" value="C:membrane"/>
    <property type="evidence" value="ECO:0007669"/>
    <property type="project" value="UniProtKB-SubCell"/>
</dbReference>
<evidence type="ECO:0000313" key="8">
    <source>
        <dbReference type="Proteomes" id="UP000095546"/>
    </source>
</evidence>
<dbReference type="RefSeq" id="WP_255241107.1">
    <property type="nucleotide sequence ID" value="NZ_CAKMXA010000001.1"/>
</dbReference>
<evidence type="ECO:0000313" key="7">
    <source>
        <dbReference type="EMBL" id="CUO12009.1"/>
    </source>
</evidence>
<proteinExistence type="predicted"/>
<evidence type="ECO:0000256" key="1">
    <source>
        <dbReference type="ARBA" id="ARBA00004141"/>
    </source>
</evidence>
<keyword evidence="2 5" id="KW-0812">Transmembrane</keyword>
<keyword evidence="4 5" id="KW-0472">Membrane</keyword>
<evidence type="ECO:0000256" key="4">
    <source>
        <dbReference type="ARBA" id="ARBA00023136"/>
    </source>
</evidence>
<dbReference type="STRING" id="187979.ERS852385_02173"/>
<dbReference type="InterPro" id="IPR051533">
    <property type="entry name" value="WaaL-like"/>
</dbReference>
<feature type="transmembrane region" description="Helical" evidence="5">
    <location>
        <begin position="133"/>
        <end position="151"/>
    </location>
</feature>
<keyword evidence="3 5" id="KW-1133">Transmembrane helix</keyword>
<accession>A0A174CIK3</accession>
<keyword evidence="7" id="KW-0436">Ligase</keyword>
<dbReference type="InterPro" id="IPR007016">
    <property type="entry name" value="O-antigen_ligase-rel_domated"/>
</dbReference>
<dbReference type="AlphaFoldDB" id="A0A174CIK3"/>
<dbReference type="PANTHER" id="PTHR37422">
    <property type="entry name" value="TEICHURONIC ACID BIOSYNTHESIS PROTEIN TUAE"/>
    <property type="match status" value="1"/>
</dbReference>
<keyword evidence="8" id="KW-1185">Reference proteome</keyword>
<evidence type="ECO:0000259" key="6">
    <source>
        <dbReference type="Pfam" id="PF04932"/>
    </source>
</evidence>
<evidence type="ECO:0000256" key="2">
    <source>
        <dbReference type="ARBA" id="ARBA00022692"/>
    </source>
</evidence>
<reference evidence="7 8" key="1">
    <citation type="submission" date="2015-09" db="EMBL/GenBank/DDBJ databases">
        <authorList>
            <consortium name="Pathogen Informatics"/>
        </authorList>
    </citation>
    <scope>NUCLEOTIDE SEQUENCE [LARGE SCALE GENOMIC DNA]</scope>
    <source>
        <strain evidence="7 8">2789STDY5608828</strain>
    </source>
</reference>
<dbReference type="Pfam" id="PF04932">
    <property type="entry name" value="Wzy_C"/>
    <property type="match status" value="1"/>
</dbReference>
<organism evidence="7 8">
    <name type="scientific">Mitsuokella jalaludinii</name>
    <dbReference type="NCBI Taxonomy" id="187979"/>
    <lineage>
        <taxon>Bacteria</taxon>
        <taxon>Bacillati</taxon>
        <taxon>Bacillota</taxon>
        <taxon>Negativicutes</taxon>
        <taxon>Selenomonadales</taxon>
        <taxon>Selenomonadaceae</taxon>
        <taxon>Mitsuokella</taxon>
    </lineage>
</organism>
<dbReference type="GO" id="GO:0016874">
    <property type="term" value="F:ligase activity"/>
    <property type="evidence" value="ECO:0007669"/>
    <property type="project" value="UniProtKB-KW"/>
</dbReference>
<dbReference type="Proteomes" id="UP000095546">
    <property type="component" value="Unassembled WGS sequence"/>
</dbReference>
<dbReference type="GeneID" id="83710300"/>
<comment type="subcellular location">
    <subcellularLocation>
        <location evidence="1">Membrane</location>
        <topology evidence="1">Multi-pass membrane protein</topology>
    </subcellularLocation>
</comment>
<dbReference type="EMBL" id="CYYU01000033">
    <property type="protein sequence ID" value="CUO12009.1"/>
    <property type="molecule type" value="Genomic_DNA"/>
</dbReference>